<feature type="transmembrane region" description="Helical" evidence="1">
    <location>
        <begin position="32"/>
        <end position="49"/>
    </location>
</feature>
<reference evidence="2" key="1">
    <citation type="submission" date="2020-12" db="EMBL/GenBank/DDBJ databases">
        <title>Marinomonas arctica sp. nov., a psychrotolerant bacterium isolated from the Arctic.</title>
        <authorList>
            <person name="Zhang Y."/>
        </authorList>
    </citation>
    <scope>NUCLEOTIDE SEQUENCE</scope>
    <source>
        <strain evidence="2">C1424</strain>
    </source>
</reference>
<dbReference type="EMBL" id="JAEMNX010000009">
    <property type="protein sequence ID" value="MBJ7537916.1"/>
    <property type="molecule type" value="Genomic_DNA"/>
</dbReference>
<dbReference type="RefSeq" id="WP_199468206.1">
    <property type="nucleotide sequence ID" value="NZ_JAEMNX010000009.1"/>
</dbReference>
<keyword evidence="1" id="KW-1133">Transmembrane helix</keyword>
<feature type="transmembrane region" description="Helical" evidence="1">
    <location>
        <begin position="6"/>
        <end position="25"/>
    </location>
</feature>
<dbReference type="AlphaFoldDB" id="A0A934JLB4"/>
<accession>A0A934JLB4</accession>
<name>A0A934JLB4_9GAMM</name>
<evidence type="ECO:0000256" key="1">
    <source>
        <dbReference type="SAM" id="Phobius"/>
    </source>
</evidence>
<sequence>MGIVVTVFMILILLLSVPNPLLQRLQKYQGEIALWAFLAGLWNVAWYGLQHMGEFWGNAALISGLLMLFHSLPLLNPTSWPERLKLPMLKIQQARLRFPHLLNASGIAALAACACLYAYTLIMLNLNG</sequence>
<feature type="transmembrane region" description="Helical" evidence="1">
    <location>
        <begin position="55"/>
        <end position="75"/>
    </location>
</feature>
<organism evidence="2 3">
    <name type="scientific">Marinomonas transparens</name>
    <dbReference type="NCBI Taxonomy" id="2795388"/>
    <lineage>
        <taxon>Bacteria</taxon>
        <taxon>Pseudomonadati</taxon>
        <taxon>Pseudomonadota</taxon>
        <taxon>Gammaproteobacteria</taxon>
        <taxon>Oceanospirillales</taxon>
        <taxon>Oceanospirillaceae</taxon>
        <taxon>Marinomonas</taxon>
    </lineage>
</organism>
<keyword evidence="1" id="KW-0812">Transmembrane</keyword>
<proteinExistence type="predicted"/>
<comment type="caution">
    <text evidence="2">The sequence shown here is derived from an EMBL/GenBank/DDBJ whole genome shotgun (WGS) entry which is preliminary data.</text>
</comment>
<gene>
    <name evidence="2" type="ORF">I8J31_09555</name>
</gene>
<keyword evidence="1" id="KW-0472">Membrane</keyword>
<evidence type="ECO:0000313" key="3">
    <source>
        <dbReference type="Proteomes" id="UP000628710"/>
    </source>
</evidence>
<keyword evidence="3" id="KW-1185">Reference proteome</keyword>
<protein>
    <submittedName>
        <fullName evidence="2">Uncharacterized protein</fullName>
    </submittedName>
</protein>
<evidence type="ECO:0000313" key="2">
    <source>
        <dbReference type="EMBL" id="MBJ7537916.1"/>
    </source>
</evidence>
<feature type="transmembrane region" description="Helical" evidence="1">
    <location>
        <begin position="96"/>
        <end position="119"/>
    </location>
</feature>
<dbReference type="Proteomes" id="UP000628710">
    <property type="component" value="Unassembled WGS sequence"/>
</dbReference>